<evidence type="ECO:0000313" key="2">
    <source>
        <dbReference type="EMBL" id="QQA01904.1"/>
    </source>
</evidence>
<dbReference type="GO" id="GO:1990169">
    <property type="term" value="P:stress response to copper ion"/>
    <property type="evidence" value="ECO:0007669"/>
    <property type="project" value="TreeGrafter"/>
</dbReference>
<sequence length="181" mass="19992">MLCDFCHEREAVIYMEQITGGSQKRRINICVECAVERGINPDPKSIQASLGVLFKELADTKRRMEEADKKLCPVCGTSLGKIKKTLNVGCPECYAIFRDDVTALLSQKGPVEPYKGTMPARLSTVHSVLNDRIILRNKLDDAVAAENYEKAALYRDYLKALEKTAVSGDGSFTGEDNGQLS</sequence>
<dbReference type="InterPro" id="IPR025542">
    <property type="entry name" value="YacH"/>
</dbReference>
<organism evidence="2 3">
    <name type="scientific">Treponema peruense</name>
    <dbReference type="NCBI Taxonomy" id="2787628"/>
    <lineage>
        <taxon>Bacteria</taxon>
        <taxon>Pseudomonadati</taxon>
        <taxon>Spirochaetota</taxon>
        <taxon>Spirochaetia</taxon>
        <taxon>Spirochaetales</taxon>
        <taxon>Treponemataceae</taxon>
        <taxon>Treponema</taxon>
    </lineage>
</organism>
<name>A0A7T3RF03_9SPIR</name>
<accession>A0A7T3RF03</accession>
<evidence type="ECO:0000313" key="3">
    <source>
        <dbReference type="Proteomes" id="UP000595224"/>
    </source>
</evidence>
<dbReference type="Proteomes" id="UP000595224">
    <property type="component" value="Chromosome"/>
</dbReference>
<dbReference type="GO" id="GO:0005507">
    <property type="term" value="F:copper ion binding"/>
    <property type="evidence" value="ECO:0007669"/>
    <property type="project" value="TreeGrafter"/>
</dbReference>
<dbReference type="AlphaFoldDB" id="A0A7T3RF03"/>
<dbReference type="GO" id="GO:0050897">
    <property type="term" value="F:cobalt ion binding"/>
    <property type="evidence" value="ECO:0007669"/>
    <property type="project" value="TreeGrafter"/>
</dbReference>
<dbReference type="InterPro" id="IPR001943">
    <property type="entry name" value="UVR_dom"/>
</dbReference>
<dbReference type="GO" id="GO:0046870">
    <property type="term" value="F:cadmium ion binding"/>
    <property type="evidence" value="ECO:0007669"/>
    <property type="project" value="TreeGrafter"/>
</dbReference>
<proteinExistence type="predicted"/>
<evidence type="ECO:0000259" key="1">
    <source>
        <dbReference type="Pfam" id="PF02151"/>
    </source>
</evidence>
<dbReference type="RefSeq" id="WP_177527403.1">
    <property type="nucleotide sequence ID" value="NZ_CBCSHE010000004.1"/>
</dbReference>
<dbReference type="PANTHER" id="PTHR38430">
    <property type="entry name" value="PROTEIN-ARGININE KINASE ACTIVATOR PROTEIN"/>
    <property type="match status" value="1"/>
</dbReference>
<reference evidence="2 3" key="1">
    <citation type="submission" date="2020-11" db="EMBL/GenBank/DDBJ databases">
        <title>Treponema Peruensis nv. sp., first commensal Treponema isolated from human feces.</title>
        <authorList>
            <person name="Belkhou C."/>
            <person name="Raes J."/>
        </authorList>
    </citation>
    <scope>NUCLEOTIDE SEQUENCE [LARGE SCALE GENOMIC DNA]</scope>
    <source>
        <strain evidence="2 3">RCC2812</strain>
    </source>
</reference>
<dbReference type="GO" id="GO:0008270">
    <property type="term" value="F:zinc ion binding"/>
    <property type="evidence" value="ECO:0007669"/>
    <property type="project" value="TreeGrafter"/>
</dbReference>
<dbReference type="PANTHER" id="PTHR38430:SF1">
    <property type="entry name" value="PROTEIN-ARGININE KINASE ACTIVATOR PROTEIN"/>
    <property type="match status" value="1"/>
</dbReference>
<dbReference type="KEGG" id="tper:IWA51_04720"/>
<gene>
    <name evidence="2" type="ORF">IWA51_04720</name>
</gene>
<feature type="domain" description="UVR" evidence="1">
    <location>
        <begin position="135"/>
        <end position="163"/>
    </location>
</feature>
<keyword evidence="3" id="KW-1185">Reference proteome</keyword>
<dbReference type="Pfam" id="PF02151">
    <property type="entry name" value="UVR"/>
    <property type="match status" value="1"/>
</dbReference>
<dbReference type="PIRSF" id="PIRSF015034">
    <property type="entry name" value="YacH"/>
    <property type="match status" value="1"/>
</dbReference>
<protein>
    <submittedName>
        <fullName evidence="2">UvrB/UvrC motif-containing protein</fullName>
    </submittedName>
</protein>
<dbReference type="GO" id="GO:1990170">
    <property type="term" value="P:stress response to cadmium ion"/>
    <property type="evidence" value="ECO:0007669"/>
    <property type="project" value="TreeGrafter"/>
</dbReference>
<dbReference type="EMBL" id="CP064936">
    <property type="protein sequence ID" value="QQA01904.1"/>
    <property type="molecule type" value="Genomic_DNA"/>
</dbReference>